<dbReference type="PRINTS" id="PR00385">
    <property type="entry name" value="P450"/>
</dbReference>
<dbReference type="InterPro" id="IPR001128">
    <property type="entry name" value="Cyt_P450"/>
</dbReference>
<dbReference type="OrthoDB" id="2789670at2759"/>
<dbReference type="GO" id="GO:0020037">
    <property type="term" value="F:heme binding"/>
    <property type="evidence" value="ECO:0007669"/>
    <property type="project" value="InterPro"/>
</dbReference>
<keyword evidence="8 10" id="KW-0503">Monooxygenase</keyword>
<feature type="binding site" description="axial binding residue" evidence="9">
    <location>
        <position position="277"/>
    </location>
    <ligand>
        <name>heme</name>
        <dbReference type="ChEBI" id="CHEBI:30413"/>
    </ligand>
    <ligandPart>
        <name>Fe</name>
        <dbReference type="ChEBI" id="CHEBI:18248"/>
    </ligandPart>
</feature>
<dbReference type="AlphaFoldDB" id="A0A164S1L0"/>
<name>A0A164S1L0_9AGAM</name>
<proteinExistence type="inferred from homology"/>
<evidence type="ECO:0000313" key="11">
    <source>
        <dbReference type="EMBL" id="KZS91076.1"/>
    </source>
</evidence>
<dbReference type="PRINTS" id="PR00463">
    <property type="entry name" value="EP450I"/>
</dbReference>
<comment type="pathway">
    <text evidence="2">Secondary metabolite biosynthesis.</text>
</comment>
<evidence type="ECO:0000256" key="6">
    <source>
        <dbReference type="ARBA" id="ARBA00023002"/>
    </source>
</evidence>
<evidence type="ECO:0000256" key="4">
    <source>
        <dbReference type="ARBA" id="ARBA00022617"/>
    </source>
</evidence>
<dbReference type="InterPro" id="IPR050364">
    <property type="entry name" value="Cytochrome_P450_fung"/>
</dbReference>
<evidence type="ECO:0000256" key="8">
    <source>
        <dbReference type="ARBA" id="ARBA00023033"/>
    </source>
</evidence>
<evidence type="ECO:0000256" key="1">
    <source>
        <dbReference type="ARBA" id="ARBA00001971"/>
    </source>
</evidence>
<dbReference type="EMBL" id="KV419417">
    <property type="protein sequence ID" value="KZS91076.1"/>
    <property type="molecule type" value="Genomic_DNA"/>
</dbReference>
<evidence type="ECO:0000256" key="9">
    <source>
        <dbReference type="PIRSR" id="PIRSR602401-1"/>
    </source>
</evidence>
<evidence type="ECO:0000313" key="12">
    <source>
        <dbReference type="Proteomes" id="UP000076722"/>
    </source>
</evidence>
<accession>A0A164S1L0</accession>
<keyword evidence="5 9" id="KW-0479">Metal-binding</keyword>
<dbReference type="GO" id="GO:0016705">
    <property type="term" value="F:oxidoreductase activity, acting on paired donors, with incorporation or reduction of molecular oxygen"/>
    <property type="evidence" value="ECO:0007669"/>
    <property type="project" value="InterPro"/>
</dbReference>
<dbReference type="SUPFAM" id="SSF48264">
    <property type="entry name" value="Cytochrome P450"/>
    <property type="match status" value="1"/>
</dbReference>
<dbReference type="PROSITE" id="PS00086">
    <property type="entry name" value="CYTOCHROME_P450"/>
    <property type="match status" value="1"/>
</dbReference>
<evidence type="ECO:0000256" key="2">
    <source>
        <dbReference type="ARBA" id="ARBA00005179"/>
    </source>
</evidence>
<dbReference type="PANTHER" id="PTHR46300">
    <property type="entry name" value="P450, PUTATIVE (EUROFUNG)-RELATED-RELATED"/>
    <property type="match status" value="1"/>
</dbReference>
<gene>
    <name evidence="11" type="ORF">SISNIDRAFT_551186</name>
</gene>
<dbReference type="STRING" id="1314777.A0A164S1L0"/>
<dbReference type="InterPro" id="IPR002401">
    <property type="entry name" value="Cyt_P450_E_grp-I"/>
</dbReference>
<comment type="cofactor">
    <cofactor evidence="1 9">
        <name>heme</name>
        <dbReference type="ChEBI" id="CHEBI:30413"/>
    </cofactor>
</comment>
<dbReference type="PANTHER" id="PTHR46300:SF12">
    <property type="entry name" value="P450, PUTATIVE (EUROFUNG)-RELATED"/>
    <property type="match status" value="1"/>
</dbReference>
<evidence type="ECO:0000256" key="10">
    <source>
        <dbReference type="RuleBase" id="RU000461"/>
    </source>
</evidence>
<dbReference type="GO" id="GO:0005506">
    <property type="term" value="F:iron ion binding"/>
    <property type="evidence" value="ECO:0007669"/>
    <property type="project" value="InterPro"/>
</dbReference>
<keyword evidence="12" id="KW-1185">Reference proteome</keyword>
<evidence type="ECO:0000256" key="3">
    <source>
        <dbReference type="ARBA" id="ARBA00010617"/>
    </source>
</evidence>
<dbReference type="GO" id="GO:0004497">
    <property type="term" value="F:monooxygenase activity"/>
    <property type="evidence" value="ECO:0007669"/>
    <property type="project" value="UniProtKB-KW"/>
</dbReference>
<keyword evidence="4 9" id="KW-0349">Heme</keyword>
<dbReference type="InterPro" id="IPR017972">
    <property type="entry name" value="Cyt_P450_CS"/>
</dbReference>
<keyword evidence="7 9" id="KW-0408">Iron</keyword>
<evidence type="ECO:0000256" key="7">
    <source>
        <dbReference type="ARBA" id="ARBA00023004"/>
    </source>
</evidence>
<protein>
    <submittedName>
        <fullName evidence="11">Cytochrome P450</fullName>
    </submittedName>
</protein>
<reference evidence="11 12" key="1">
    <citation type="journal article" date="2016" name="Mol. Biol. Evol.">
        <title>Comparative Genomics of Early-Diverging Mushroom-Forming Fungi Provides Insights into the Origins of Lignocellulose Decay Capabilities.</title>
        <authorList>
            <person name="Nagy L.G."/>
            <person name="Riley R."/>
            <person name="Tritt A."/>
            <person name="Adam C."/>
            <person name="Daum C."/>
            <person name="Floudas D."/>
            <person name="Sun H."/>
            <person name="Yadav J.S."/>
            <person name="Pangilinan J."/>
            <person name="Larsson K.H."/>
            <person name="Matsuura K."/>
            <person name="Barry K."/>
            <person name="Labutti K."/>
            <person name="Kuo R."/>
            <person name="Ohm R.A."/>
            <person name="Bhattacharya S.S."/>
            <person name="Shirouzu T."/>
            <person name="Yoshinaga Y."/>
            <person name="Martin F.M."/>
            <person name="Grigoriev I.V."/>
            <person name="Hibbett D.S."/>
        </authorList>
    </citation>
    <scope>NUCLEOTIDE SEQUENCE [LARGE SCALE GENOMIC DNA]</scope>
    <source>
        <strain evidence="11 12">HHB9708</strain>
    </source>
</reference>
<comment type="similarity">
    <text evidence="3 10">Belongs to the cytochrome P450 family.</text>
</comment>
<sequence length="362" mass="40730">MSVIVALIKVLVDGYPVQDKADPLIAVADVAMDAFSKSSESGVWLVDFVPILKYIPPWFPFVSFRRLAIKWKKMVDDLNNKPHDWVMEQIAKGIAQPSLTKTLVNMYSKSGTLSFEDDIKLSTGALYAGGSDTTVSSIYSFFLAMVLHPEAQSRAQKELDALLRNERFTSFRDRQAGNLPYLDALTKEVLRWAPVVPTDIPHVTRKEDEYRGWRIPAESLVIPNIWGISRDDKLYKDPHTFRPERFLTKAQGGDCETEDDIPLDPFFFCFGYGRRVCPGRNLAELSTWIAAAMTLSVFDIRPYNDEIPKVEYSRGVITHPEPFKCSLTVRGLKAEALIRSIEVDAIVYMGDIAEDGTGHLGS</sequence>
<dbReference type="InterPro" id="IPR036396">
    <property type="entry name" value="Cyt_P450_sf"/>
</dbReference>
<dbReference type="Pfam" id="PF00067">
    <property type="entry name" value="p450"/>
    <property type="match status" value="1"/>
</dbReference>
<dbReference type="Proteomes" id="UP000076722">
    <property type="component" value="Unassembled WGS sequence"/>
</dbReference>
<dbReference type="Gene3D" id="1.10.630.10">
    <property type="entry name" value="Cytochrome P450"/>
    <property type="match status" value="1"/>
</dbReference>
<keyword evidence="6 10" id="KW-0560">Oxidoreductase</keyword>
<organism evidence="11 12">
    <name type="scientific">Sistotremastrum niveocremeum HHB9708</name>
    <dbReference type="NCBI Taxonomy" id="1314777"/>
    <lineage>
        <taxon>Eukaryota</taxon>
        <taxon>Fungi</taxon>
        <taxon>Dikarya</taxon>
        <taxon>Basidiomycota</taxon>
        <taxon>Agaricomycotina</taxon>
        <taxon>Agaricomycetes</taxon>
        <taxon>Sistotremastrales</taxon>
        <taxon>Sistotremastraceae</taxon>
        <taxon>Sertulicium</taxon>
        <taxon>Sertulicium niveocremeum</taxon>
    </lineage>
</organism>
<evidence type="ECO:0000256" key="5">
    <source>
        <dbReference type="ARBA" id="ARBA00022723"/>
    </source>
</evidence>